<dbReference type="PATRIC" id="fig|1502.177.peg.3327"/>
<gene>
    <name evidence="1" type="ORF">JFP838_pA0119</name>
</gene>
<protein>
    <submittedName>
        <fullName evidence="1">Uncharacterized protein</fullName>
    </submittedName>
</protein>
<accession>A0A140GR76</accession>
<dbReference type="Proteomes" id="UP000070260">
    <property type="component" value="Plasmid pJFP838A"/>
</dbReference>
<proteinExistence type="predicted"/>
<dbReference type="RefSeq" id="WP_061429643.1">
    <property type="nucleotide sequence ID" value="NZ_CATNZX010000001.1"/>
</dbReference>
<reference evidence="1 2" key="1">
    <citation type="journal article" date="2016" name="PLoS ONE">
        <title>Plasmid Characterization and Chromosome Analysis of Two netF+ Clostridium perfringens Isolates Associated with Foal and Canine Necrotizing Enteritis.</title>
        <authorList>
            <person name="Mehdizadeh Gohari I."/>
            <person name="Kropinski A.M."/>
            <person name="Weese S.J."/>
            <person name="Parreira V.R."/>
            <person name="Whitehead A.E."/>
            <person name="Boerlin P."/>
            <person name="Prescott J.F."/>
        </authorList>
    </citation>
    <scope>NUCLEOTIDE SEQUENCE [LARGE SCALE GENOMIC DNA]</scope>
    <source>
        <strain evidence="1 2">JP838</strain>
        <plasmid evidence="2">Plasmid pJFP838A</plasmid>
    </source>
</reference>
<organism evidence="1 2">
    <name type="scientific">Clostridium perfringens</name>
    <dbReference type="NCBI Taxonomy" id="1502"/>
    <lineage>
        <taxon>Bacteria</taxon>
        <taxon>Bacillati</taxon>
        <taxon>Bacillota</taxon>
        <taxon>Clostridia</taxon>
        <taxon>Eubacteriales</taxon>
        <taxon>Clostridiaceae</taxon>
        <taxon>Clostridium</taxon>
    </lineage>
</organism>
<keyword evidence="1" id="KW-0614">Plasmid</keyword>
<evidence type="ECO:0000313" key="2">
    <source>
        <dbReference type="Proteomes" id="UP000070260"/>
    </source>
</evidence>
<dbReference type="EMBL" id="CP013615">
    <property type="protein sequence ID" value="AMN31035.1"/>
    <property type="molecule type" value="Genomic_DNA"/>
</dbReference>
<dbReference type="AlphaFoldDB" id="A0A140GR76"/>
<name>A0A140GR76_CLOPF</name>
<geneLocation type="plasmid" evidence="1 2">
    <name>pJFP838A</name>
</geneLocation>
<evidence type="ECO:0000313" key="1">
    <source>
        <dbReference type="EMBL" id="AMN31035.1"/>
    </source>
</evidence>
<sequence>MEKVLQLKLKLCKYIYDLIELGELSTNKGEWYKKRIKRLELKLKKIKVDENAIVFKEEIKFKNQQAELKSEIKKLSKELFDKKYIDNMIVNKKLIAFTNNKCFNCLKYNDNVIFDKYSLLNEHFFKANCDDADTFFYNYFTEIHGNSISSSNKFDLSYFKNQIVKEYNLDFDLAIIDFLDYNFFRKMDMEYLFKAILKNKAIGDLNSKNISLKKISPSIHISKLIDSVISKKYKSLYELKLDDLKIIFLEVDKL</sequence>